<dbReference type="InterPro" id="IPR027417">
    <property type="entry name" value="P-loop_NTPase"/>
</dbReference>
<dbReference type="Pfam" id="PF13304">
    <property type="entry name" value="AAA_21"/>
    <property type="match status" value="1"/>
</dbReference>
<dbReference type="InterPro" id="IPR054787">
    <property type="entry name" value="TrlF_ATPase"/>
</dbReference>
<dbReference type="AlphaFoldDB" id="A0A512HKI6"/>
<gene>
    <name evidence="2" type="ORF">RNA01_28850</name>
</gene>
<dbReference type="InterPro" id="IPR003959">
    <property type="entry name" value="ATPase_AAA_core"/>
</dbReference>
<evidence type="ECO:0000313" key="2">
    <source>
        <dbReference type="EMBL" id="GEO85953.1"/>
    </source>
</evidence>
<dbReference type="SUPFAM" id="SSF52540">
    <property type="entry name" value="P-loop containing nucleoside triphosphate hydrolases"/>
    <property type="match status" value="1"/>
</dbReference>
<reference evidence="2 3" key="1">
    <citation type="submission" date="2019-07" db="EMBL/GenBank/DDBJ databases">
        <title>Whole genome shotgun sequence of Rhizobium naphthalenivorans NBRC 107585.</title>
        <authorList>
            <person name="Hosoyama A."/>
            <person name="Uohara A."/>
            <person name="Ohji S."/>
            <person name="Ichikawa N."/>
        </authorList>
    </citation>
    <scope>NUCLEOTIDE SEQUENCE [LARGE SCALE GENOMIC DNA]</scope>
    <source>
        <strain evidence="2 3">NBRC 107585</strain>
    </source>
</reference>
<dbReference type="Gene3D" id="3.40.50.300">
    <property type="entry name" value="P-loop containing nucleotide triphosphate hydrolases"/>
    <property type="match status" value="2"/>
</dbReference>
<keyword evidence="3" id="KW-1185">Reference proteome</keyword>
<dbReference type="Proteomes" id="UP000321717">
    <property type="component" value="Unassembled WGS sequence"/>
</dbReference>
<name>A0A512HKI6_9HYPH</name>
<dbReference type="GO" id="GO:0016887">
    <property type="term" value="F:ATP hydrolysis activity"/>
    <property type="evidence" value="ECO:0007669"/>
    <property type="project" value="InterPro"/>
</dbReference>
<dbReference type="GO" id="GO:0005524">
    <property type="term" value="F:ATP binding"/>
    <property type="evidence" value="ECO:0007669"/>
    <property type="project" value="InterPro"/>
</dbReference>
<dbReference type="NCBIfam" id="NF045780">
    <property type="entry name" value="TrlF_fam_ATP"/>
    <property type="match status" value="1"/>
</dbReference>
<evidence type="ECO:0000313" key="3">
    <source>
        <dbReference type="Proteomes" id="UP000321717"/>
    </source>
</evidence>
<proteinExistence type="predicted"/>
<feature type="domain" description="ATPase AAA-type core" evidence="1">
    <location>
        <begin position="900"/>
        <end position="972"/>
    </location>
</feature>
<dbReference type="EMBL" id="BJZP01000014">
    <property type="protein sequence ID" value="GEO85953.1"/>
    <property type="molecule type" value="Genomic_DNA"/>
</dbReference>
<organism evidence="2 3">
    <name type="scientific">Ciceribacter naphthalenivorans</name>
    <dbReference type="NCBI Taxonomy" id="1118451"/>
    <lineage>
        <taxon>Bacteria</taxon>
        <taxon>Pseudomonadati</taxon>
        <taxon>Pseudomonadota</taxon>
        <taxon>Alphaproteobacteria</taxon>
        <taxon>Hyphomicrobiales</taxon>
        <taxon>Rhizobiaceae</taxon>
        <taxon>Ciceribacter</taxon>
    </lineage>
</organism>
<evidence type="ECO:0000259" key="1">
    <source>
        <dbReference type="Pfam" id="PF13304"/>
    </source>
</evidence>
<sequence length="1036" mass="114257">MDGDNILRGASFRKYSYDRMHGAALPCSCITVTEQGNRRKDTRERMISRGSEWHRWEPHIHAPGTILNNQFGAADPWGEYLTSLEGLTPTIEAIAVTDYYVTDTYEQFLKHKAAGRLPGVKLLFPNIELRLDVAAKSGFVNIHLLVSPEDPDHVNEVKRILKRLQFGAHNDRFDCTREELIKLGKRSDTTITDDGAALRHGATQFKVNFDQLRKVIHESEWAKKNILIAVAGGAGDGTSGLRQAADATMRQEIEKFAHIIFSSSPAQREFWLGQRGVTIEELRSRYDGCKPCLHGSDSHDQKSVGQPVENRFSWIKGALEFDTLRQACIDPDGRAYVGEQPPRSAMPSQVLSHVRIDDADWATTPEIPLNPGLVAIIGPRGSGKTALADVIAAGCDAITPSGWDADENISPSFLARARRLIGDATTTLTWGGGATVTRALDGADANGHMSFPRARYLSQQFVEELCSAKGVSDGLVEEIERVIFESHSQDDREWALDFAELRDQQTSRFQQAREREAEAISDISDRIATEFEKESLVASLTTQVGQKNKLIADYTADRAKLVVKGTEAQVARHTQLSEAAQKLRNKIQNLGNQRRTFVALQDEVRSMRATGAPEMLRQAQARHTNSGLDAKQWDDFLLIYKGDVDKSLTAYITWADGEVGKLNGVPPLPGDPSVPLIADTADVLALPLAPIAAEMTRLEALFSADKLVREQYAALTGRIAQENSALQILTTRLTDAQGAAARRKDLQTERDDTYGRVFEAIINEQNALAGLYAPLMARLAASSGTLKKLSFSVRRIADVQAWGAVAEEELLDRRKTGPFYGRGSLIAAATEALKPAWETGTAAEVQAAMTAFMAKYLRDLLSHAPYAPTQQAEFRTWSKQFAHWLFSTDHITVRYEISYDGVDIRKLSPGTRGIVLLLLYLALDDSDDRPLIIDQPEENLDPKSVFDELVALFIAAKAKRQVIMVTHNANLVINTDADQIIVAEAGPHPSGGLPPISYAAGGLENAAIRKAVCDILEGGEAAFRERARRLRVRLDR</sequence>
<comment type="caution">
    <text evidence="2">The sequence shown here is derived from an EMBL/GenBank/DDBJ whole genome shotgun (WGS) entry which is preliminary data.</text>
</comment>
<protein>
    <submittedName>
        <fullName evidence="2">DNA repair ATPase</fullName>
    </submittedName>
</protein>
<accession>A0A512HKI6</accession>